<gene>
    <name evidence="2" type="ORF">ABIC55_003716</name>
</gene>
<accession>A0ABV2KEV9</accession>
<evidence type="ECO:0000313" key="2">
    <source>
        <dbReference type="EMBL" id="MET3658598.1"/>
    </source>
</evidence>
<organism evidence="2 3">
    <name type="scientific">Sporosarcina psychrophila</name>
    <name type="common">Bacillus psychrophilus</name>
    <dbReference type="NCBI Taxonomy" id="1476"/>
    <lineage>
        <taxon>Bacteria</taxon>
        <taxon>Bacillati</taxon>
        <taxon>Bacillota</taxon>
        <taxon>Bacilli</taxon>
        <taxon>Bacillales</taxon>
        <taxon>Caryophanaceae</taxon>
        <taxon>Sporosarcina</taxon>
    </lineage>
</organism>
<sequence>MKRTWTTAERFTEDLMAEVRHKIENSKAVIELLDEKDIDFRFVCDDNAVYGILIDEDYFGDFAHLTLTFEGLNMKLTLERSNKKYETVETIVMEHKDARQVIATADALIMINKLGFNEALDSSDDDDDDEEIDVTPVIIIEPVIEEKPLTPAQKGAITRKRNKEQKERELAEIKSHMPPVPPITTGFGDDFPEF</sequence>
<protein>
    <submittedName>
        <fullName evidence="2">Uncharacterized protein</fullName>
    </submittedName>
</protein>
<keyword evidence="3" id="KW-1185">Reference proteome</keyword>
<name>A0ABV2KEV9_SPOPS</name>
<evidence type="ECO:0000256" key="1">
    <source>
        <dbReference type="SAM" id="MobiDB-lite"/>
    </source>
</evidence>
<dbReference type="RefSeq" id="WP_354314290.1">
    <property type="nucleotide sequence ID" value="NZ_JBEPME010000006.1"/>
</dbReference>
<comment type="caution">
    <text evidence="2">The sequence shown here is derived from an EMBL/GenBank/DDBJ whole genome shotgun (WGS) entry which is preliminary data.</text>
</comment>
<dbReference type="EMBL" id="JBEPME010000006">
    <property type="protein sequence ID" value="MET3658598.1"/>
    <property type="molecule type" value="Genomic_DNA"/>
</dbReference>
<evidence type="ECO:0000313" key="3">
    <source>
        <dbReference type="Proteomes" id="UP001549104"/>
    </source>
</evidence>
<feature type="region of interest" description="Disordered" evidence="1">
    <location>
        <begin position="150"/>
        <end position="194"/>
    </location>
</feature>
<proteinExistence type="predicted"/>
<reference evidence="2 3" key="1">
    <citation type="submission" date="2024-06" db="EMBL/GenBank/DDBJ databases">
        <title>Sorghum-associated microbial communities from plants grown in Nebraska, USA.</title>
        <authorList>
            <person name="Schachtman D."/>
        </authorList>
    </citation>
    <scope>NUCLEOTIDE SEQUENCE [LARGE SCALE GENOMIC DNA]</scope>
    <source>
        <strain evidence="2 3">1288</strain>
    </source>
</reference>
<dbReference type="Proteomes" id="UP001549104">
    <property type="component" value="Unassembled WGS sequence"/>
</dbReference>
<feature type="compositionally biased region" description="Basic and acidic residues" evidence="1">
    <location>
        <begin position="164"/>
        <end position="175"/>
    </location>
</feature>